<gene>
    <name evidence="5" type="ORF">BZA70DRAFT_311913</name>
</gene>
<feature type="domain" description="Cyclin-like" evidence="4">
    <location>
        <begin position="83"/>
        <end position="165"/>
    </location>
</feature>
<comment type="caution">
    <text evidence="5">The sequence shown here is derived from an EMBL/GenBank/DDBJ whole genome shotgun (WGS) entry which is preliminary data.</text>
</comment>
<name>A0ABR1F3M4_9ASCO</name>
<dbReference type="InterPro" id="IPR013763">
    <property type="entry name" value="Cyclin-like_dom"/>
</dbReference>
<feature type="compositionally biased region" description="Polar residues" evidence="3">
    <location>
        <begin position="303"/>
        <end position="312"/>
    </location>
</feature>
<reference evidence="5 6" key="1">
    <citation type="submission" date="2024-03" db="EMBL/GenBank/DDBJ databases">
        <title>Genome-scale model development and genomic sequencing of the oleaginous clade Lipomyces.</title>
        <authorList>
            <consortium name="Lawrence Berkeley National Laboratory"/>
            <person name="Czajka J.J."/>
            <person name="Han Y."/>
            <person name="Kim J."/>
            <person name="Mondo S.J."/>
            <person name="Hofstad B.A."/>
            <person name="Robles A."/>
            <person name="Haridas S."/>
            <person name="Riley R."/>
            <person name="LaButti K."/>
            <person name="Pangilinan J."/>
            <person name="Andreopoulos W."/>
            <person name="Lipzen A."/>
            <person name="Yan J."/>
            <person name="Wang M."/>
            <person name="Ng V."/>
            <person name="Grigoriev I.V."/>
            <person name="Spatafora J.W."/>
            <person name="Magnuson J.K."/>
            <person name="Baker S.E."/>
            <person name="Pomraning K.R."/>
        </authorList>
    </citation>
    <scope>NUCLEOTIDE SEQUENCE [LARGE SCALE GENOMIC DNA]</scope>
    <source>
        <strain evidence="5 6">Phaff 52-87</strain>
    </source>
</reference>
<dbReference type="Proteomes" id="UP001498771">
    <property type="component" value="Unassembled WGS sequence"/>
</dbReference>
<dbReference type="InterPro" id="IPR043198">
    <property type="entry name" value="Cyclin/Ssn8"/>
</dbReference>
<organism evidence="5 6">
    <name type="scientific">Myxozyma melibiosi</name>
    <dbReference type="NCBI Taxonomy" id="54550"/>
    <lineage>
        <taxon>Eukaryota</taxon>
        <taxon>Fungi</taxon>
        <taxon>Dikarya</taxon>
        <taxon>Ascomycota</taxon>
        <taxon>Saccharomycotina</taxon>
        <taxon>Lipomycetes</taxon>
        <taxon>Lipomycetales</taxon>
        <taxon>Lipomycetaceae</taxon>
        <taxon>Myxozyma</taxon>
    </lineage>
</organism>
<evidence type="ECO:0000313" key="5">
    <source>
        <dbReference type="EMBL" id="KAK7203728.1"/>
    </source>
</evidence>
<dbReference type="Gene3D" id="1.10.472.10">
    <property type="entry name" value="Cyclin-like"/>
    <property type="match status" value="2"/>
</dbReference>
<dbReference type="InterPro" id="IPR031658">
    <property type="entry name" value="Cyclin_C_2"/>
</dbReference>
<dbReference type="SMART" id="SM00385">
    <property type="entry name" value="CYCLIN"/>
    <property type="match status" value="1"/>
</dbReference>
<evidence type="ECO:0000313" key="6">
    <source>
        <dbReference type="Proteomes" id="UP001498771"/>
    </source>
</evidence>
<dbReference type="SUPFAM" id="SSF47954">
    <property type="entry name" value="Cyclin-like"/>
    <property type="match status" value="2"/>
</dbReference>
<dbReference type="PANTHER" id="PTHR10026">
    <property type="entry name" value="CYCLIN"/>
    <property type="match status" value="1"/>
</dbReference>
<keyword evidence="6" id="KW-1185">Reference proteome</keyword>
<dbReference type="EMBL" id="JBBJBU010000010">
    <property type="protein sequence ID" value="KAK7203728.1"/>
    <property type="molecule type" value="Genomic_DNA"/>
</dbReference>
<evidence type="ECO:0000256" key="3">
    <source>
        <dbReference type="SAM" id="MobiDB-lite"/>
    </source>
</evidence>
<protein>
    <submittedName>
        <fullName evidence="5">Cyclin-like protein</fullName>
    </submittedName>
</protein>
<dbReference type="CDD" id="cd20524">
    <property type="entry name" value="CYCLIN_CCNH_rpt1"/>
    <property type="match status" value="1"/>
</dbReference>
<sequence length="331" mass="37900">MSSTPAAKSDDDLYREGSQYRIWSFSQSELEEVRRSVNRIASEHLAHEHQMARSAERGGEEEGVKIEYLTEGEEYEMLLHYCVKVQDAAAVYKLPSHIKATAIQYLKRFYLKYSLMEFHPRNIMYTCLFLATKSENHFISIDNFVQPLQRVSKQSIIDLEFIVAQTLSFTLLVHHAFNPIHGYFLDLQSVFADRMDEIRSAHDRARRYANDSLFSDAAFLFTPPQIALAALMMANEGLMDAYMDVKFGQNAVLLRQLKTTTERIKSYIVEGGKPKIGSERALALERKLYVCRNPEKARKRFGNGSSSESLNDSAEPAAKRVKIEQEDTVMT</sequence>
<evidence type="ECO:0000256" key="2">
    <source>
        <dbReference type="RuleBase" id="RU000383"/>
    </source>
</evidence>
<dbReference type="Pfam" id="PF16899">
    <property type="entry name" value="Cyclin_C_2"/>
    <property type="match status" value="1"/>
</dbReference>
<dbReference type="InterPro" id="IPR036915">
    <property type="entry name" value="Cyclin-like_sf"/>
</dbReference>
<dbReference type="CDD" id="cd20525">
    <property type="entry name" value="CYCLIN_CCNH_rpt2"/>
    <property type="match status" value="1"/>
</dbReference>
<dbReference type="InterPro" id="IPR006671">
    <property type="entry name" value="Cyclin_N"/>
</dbReference>
<evidence type="ECO:0000259" key="4">
    <source>
        <dbReference type="SMART" id="SM00385"/>
    </source>
</evidence>
<comment type="similarity">
    <text evidence="2">Belongs to the cyclin family.</text>
</comment>
<evidence type="ECO:0000256" key="1">
    <source>
        <dbReference type="ARBA" id="ARBA00023127"/>
    </source>
</evidence>
<keyword evidence="1 2" id="KW-0195">Cyclin</keyword>
<dbReference type="GeneID" id="90040478"/>
<feature type="region of interest" description="Disordered" evidence="3">
    <location>
        <begin position="298"/>
        <end position="331"/>
    </location>
</feature>
<accession>A0ABR1F3M4</accession>
<proteinExistence type="inferred from homology"/>
<dbReference type="RefSeq" id="XP_064766761.1">
    <property type="nucleotide sequence ID" value="XM_064914966.1"/>
</dbReference>
<dbReference type="Pfam" id="PF00134">
    <property type="entry name" value="Cyclin_N"/>
    <property type="match status" value="1"/>
</dbReference>